<accession>A0A5J4WCG6</accession>
<proteinExistence type="predicted"/>
<organism evidence="1 2">
    <name type="scientific">Streblomastix strix</name>
    <dbReference type="NCBI Taxonomy" id="222440"/>
    <lineage>
        <taxon>Eukaryota</taxon>
        <taxon>Metamonada</taxon>
        <taxon>Preaxostyla</taxon>
        <taxon>Oxymonadida</taxon>
        <taxon>Streblomastigidae</taxon>
        <taxon>Streblomastix</taxon>
    </lineage>
</organism>
<gene>
    <name evidence="1" type="ORF">EZS28_011827</name>
</gene>
<evidence type="ECO:0000313" key="1">
    <source>
        <dbReference type="EMBL" id="KAA6392648.1"/>
    </source>
</evidence>
<dbReference type="AlphaFoldDB" id="A0A5J4WCG6"/>
<reference evidence="1 2" key="1">
    <citation type="submission" date="2019-03" db="EMBL/GenBank/DDBJ databases">
        <title>Single cell metagenomics reveals metabolic interactions within the superorganism composed of flagellate Streblomastix strix and complex community of Bacteroidetes bacteria on its surface.</title>
        <authorList>
            <person name="Treitli S.C."/>
            <person name="Kolisko M."/>
            <person name="Husnik F."/>
            <person name="Keeling P."/>
            <person name="Hampl V."/>
        </authorList>
    </citation>
    <scope>NUCLEOTIDE SEQUENCE [LARGE SCALE GENOMIC DNA]</scope>
    <source>
        <strain evidence="1">ST1C</strain>
    </source>
</reference>
<name>A0A5J4WCG6_9EUKA</name>
<dbReference type="Proteomes" id="UP000324800">
    <property type="component" value="Unassembled WGS sequence"/>
</dbReference>
<sequence length="107" mass="12012">MQIQQEIASEVDMEGRRLKIIMKELNQQESLEITDLYVIRICLNVGDDNVNEEDDNVNEEGDNEGGFVFLHDYLQGDGKGALECKDGIGMNCGAEDTDYFFASSQLI</sequence>
<comment type="caution">
    <text evidence="1">The sequence shown here is derived from an EMBL/GenBank/DDBJ whole genome shotgun (WGS) entry which is preliminary data.</text>
</comment>
<protein>
    <submittedName>
        <fullName evidence="1">Uncharacterized protein</fullName>
    </submittedName>
</protein>
<evidence type="ECO:0000313" key="2">
    <source>
        <dbReference type="Proteomes" id="UP000324800"/>
    </source>
</evidence>
<dbReference type="EMBL" id="SNRW01002476">
    <property type="protein sequence ID" value="KAA6392648.1"/>
    <property type="molecule type" value="Genomic_DNA"/>
</dbReference>